<organism evidence="3 4">
    <name type="scientific">Catenibacillus scindens</name>
    <dbReference type="NCBI Taxonomy" id="673271"/>
    <lineage>
        <taxon>Bacteria</taxon>
        <taxon>Bacillati</taxon>
        <taxon>Bacillota</taxon>
        <taxon>Clostridia</taxon>
        <taxon>Lachnospirales</taxon>
        <taxon>Lachnospiraceae</taxon>
        <taxon>Catenibacillus</taxon>
    </lineage>
</organism>
<dbReference type="PANTHER" id="PTHR31423">
    <property type="entry name" value="YBAK DOMAIN-CONTAINING PROTEIN"/>
    <property type="match status" value="1"/>
</dbReference>
<dbReference type="InterPro" id="IPR040285">
    <property type="entry name" value="ProX/PRXD1"/>
</dbReference>
<evidence type="ECO:0000256" key="1">
    <source>
        <dbReference type="ARBA" id="ARBA00010201"/>
    </source>
</evidence>
<dbReference type="CDD" id="cd04335">
    <property type="entry name" value="PrdX_deacylase"/>
    <property type="match status" value="1"/>
</dbReference>
<comment type="caution">
    <text evidence="3">The sequence shown here is derived from an EMBL/GenBank/DDBJ whole genome shotgun (WGS) entry which is preliminary data.</text>
</comment>
<dbReference type="EMBL" id="JACHFW010000001">
    <property type="protein sequence ID" value="MBB5263341.1"/>
    <property type="molecule type" value="Genomic_DNA"/>
</dbReference>
<comment type="similarity">
    <text evidence="1">Belongs to the PRORSD1 family.</text>
</comment>
<dbReference type="PANTHER" id="PTHR31423:SF3">
    <property type="entry name" value="PROLYL-TRNA SYNTHETASE ASSOCIATED DOMAIN-CONTAINING PROTEIN 1-RELATED"/>
    <property type="match status" value="1"/>
</dbReference>
<gene>
    <name evidence="3" type="ORF">HNP82_000435</name>
</gene>
<evidence type="ECO:0000313" key="3">
    <source>
        <dbReference type="EMBL" id="MBB5263341.1"/>
    </source>
</evidence>
<accession>A0A7W8H7J3</accession>
<reference evidence="3 4" key="1">
    <citation type="submission" date="2020-08" db="EMBL/GenBank/DDBJ databases">
        <title>Genomic Encyclopedia of Type Strains, Phase IV (KMG-IV): sequencing the most valuable type-strain genomes for metagenomic binning, comparative biology and taxonomic classification.</title>
        <authorList>
            <person name="Goeker M."/>
        </authorList>
    </citation>
    <scope>NUCLEOTIDE SEQUENCE [LARGE SCALE GENOMIC DNA]</scope>
    <source>
        <strain evidence="3 4">DSM 106146</strain>
    </source>
</reference>
<feature type="domain" description="YbaK/aminoacyl-tRNA synthetase-associated" evidence="2">
    <location>
        <begin position="41"/>
        <end position="165"/>
    </location>
</feature>
<sequence length="181" mass="20016">MSESITVCHGRPENVQGRSEAEIKTYDVLEQLGIFYERIDHPAAMTMEDCQCADDAFGVPACKNLFLRNSQKTKFYLLLMPGEKKFKTKDLSHQLGIARLSFAEEEYMARYLGVHPGAATVMGLINDAGHHVSLVIDQEVVDAGYIVCHPCANTSSIKVAAEDILEKLLPFTGHTPAFVNL</sequence>
<protein>
    <submittedName>
        <fullName evidence="3">Ala-tRNA(Pro) deacylase</fullName>
        <ecNumber evidence="3">3.1.1.-</ecNumber>
    </submittedName>
</protein>
<proteinExistence type="inferred from homology"/>
<dbReference type="Gene3D" id="3.90.960.10">
    <property type="entry name" value="YbaK/aminoacyl-tRNA synthetase-associated domain"/>
    <property type="match status" value="1"/>
</dbReference>
<name>A0A7W8H7J3_9FIRM</name>
<dbReference type="SUPFAM" id="SSF55826">
    <property type="entry name" value="YbaK/ProRS associated domain"/>
    <property type="match status" value="1"/>
</dbReference>
<dbReference type="AlphaFoldDB" id="A0A7W8H7J3"/>
<dbReference type="GO" id="GO:0002161">
    <property type="term" value="F:aminoacyl-tRNA deacylase activity"/>
    <property type="evidence" value="ECO:0007669"/>
    <property type="project" value="InterPro"/>
</dbReference>
<keyword evidence="3" id="KW-0378">Hydrolase</keyword>
<evidence type="ECO:0000259" key="2">
    <source>
        <dbReference type="Pfam" id="PF04073"/>
    </source>
</evidence>
<dbReference type="Proteomes" id="UP000543642">
    <property type="component" value="Unassembled WGS sequence"/>
</dbReference>
<dbReference type="RefSeq" id="WP_207720524.1">
    <property type="nucleotide sequence ID" value="NZ_CAWVEG010000069.1"/>
</dbReference>
<dbReference type="InterPro" id="IPR007214">
    <property type="entry name" value="YbaK/aa-tRNA-synth-assoc-dom"/>
</dbReference>
<dbReference type="Pfam" id="PF04073">
    <property type="entry name" value="tRNA_edit"/>
    <property type="match status" value="1"/>
</dbReference>
<dbReference type="EC" id="3.1.1.-" evidence="3"/>
<dbReference type="InterPro" id="IPR036754">
    <property type="entry name" value="YbaK/aa-tRNA-synt-asso_dom_sf"/>
</dbReference>
<evidence type="ECO:0000313" key="4">
    <source>
        <dbReference type="Proteomes" id="UP000543642"/>
    </source>
</evidence>
<keyword evidence="4" id="KW-1185">Reference proteome</keyword>